<sequence length="151" mass="16787">MSNSHSSAPAIYTQVDVTAAANHSRSAAHTATEQTELLREVLAAQDRTNEILEELCNLLATSHKQRQQELHQWKTANPRLAHSCREAAESLSRVQVEYLERLTDEVNESGEEMAYGEFVMNEFVDKYGPRLAHLNGVIQVLAQLGSSPQGN</sequence>
<gene>
    <name evidence="1" type="ORF">PLANPX_3597</name>
</gene>
<evidence type="ECO:0000313" key="2">
    <source>
        <dbReference type="Proteomes" id="UP000326837"/>
    </source>
</evidence>
<dbReference type="AlphaFoldDB" id="A0A5K7XCA2"/>
<reference evidence="2" key="1">
    <citation type="submission" date="2019-10" db="EMBL/GenBank/DDBJ databases">
        <title>Lacipirellula parvula gen. nov., sp. nov., representing a lineage of planctomycetes widespread in freshwater anoxic habitats, and description of the family Lacipirellulaceae.</title>
        <authorList>
            <person name="Dedysh S.N."/>
            <person name="Kulichevskaya I.S."/>
            <person name="Beletsky A.V."/>
            <person name="Rakitin A.L."/>
            <person name="Mardanov A.V."/>
            <person name="Ivanova A.A."/>
            <person name="Saltykova V.X."/>
            <person name="Rijpstra W.I.C."/>
            <person name="Sinninghe Damste J.S."/>
            <person name="Ravin N.V."/>
        </authorList>
    </citation>
    <scope>NUCLEOTIDE SEQUENCE [LARGE SCALE GENOMIC DNA]</scope>
    <source>
        <strain evidence="2">PX69</strain>
    </source>
</reference>
<dbReference type="KEGG" id="lpav:PLANPX_3597"/>
<dbReference type="EMBL" id="AP021861">
    <property type="protein sequence ID" value="BBO33985.1"/>
    <property type="molecule type" value="Genomic_DNA"/>
</dbReference>
<keyword evidence="2" id="KW-1185">Reference proteome</keyword>
<evidence type="ECO:0000313" key="1">
    <source>
        <dbReference type="EMBL" id="BBO33985.1"/>
    </source>
</evidence>
<dbReference type="Proteomes" id="UP000326837">
    <property type="component" value="Chromosome"/>
</dbReference>
<name>A0A5K7XCA2_9BACT</name>
<organism evidence="1 2">
    <name type="scientific">Lacipirellula parvula</name>
    <dbReference type="NCBI Taxonomy" id="2650471"/>
    <lineage>
        <taxon>Bacteria</taxon>
        <taxon>Pseudomonadati</taxon>
        <taxon>Planctomycetota</taxon>
        <taxon>Planctomycetia</taxon>
        <taxon>Pirellulales</taxon>
        <taxon>Lacipirellulaceae</taxon>
        <taxon>Lacipirellula</taxon>
    </lineage>
</organism>
<protein>
    <submittedName>
        <fullName evidence="1">Uncharacterized protein</fullName>
    </submittedName>
</protein>
<proteinExistence type="predicted"/>
<accession>A0A5K7XCA2</accession>
<dbReference type="RefSeq" id="WP_232536134.1">
    <property type="nucleotide sequence ID" value="NZ_AP021861.1"/>
</dbReference>